<feature type="transmembrane region" description="Helical" evidence="1">
    <location>
        <begin position="28"/>
        <end position="46"/>
    </location>
</feature>
<name>A0A8S5PP98_9CAUD</name>
<protein>
    <submittedName>
        <fullName evidence="2">Uncharacterized protein</fullName>
    </submittedName>
</protein>
<organism evidence="2">
    <name type="scientific">Myoviridae sp. ctwwN25</name>
    <dbReference type="NCBI Taxonomy" id="2825209"/>
    <lineage>
        <taxon>Viruses</taxon>
        <taxon>Duplodnaviria</taxon>
        <taxon>Heunggongvirae</taxon>
        <taxon>Uroviricota</taxon>
        <taxon>Caudoviricetes</taxon>
    </lineage>
</organism>
<evidence type="ECO:0000256" key="1">
    <source>
        <dbReference type="SAM" id="Phobius"/>
    </source>
</evidence>
<keyword evidence="1" id="KW-1133">Transmembrane helix</keyword>
<accession>A0A8S5PP98</accession>
<keyword evidence="1" id="KW-0812">Transmembrane</keyword>
<keyword evidence="1" id="KW-0472">Membrane</keyword>
<feature type="transmembrane region" description="Helical" evidence="1">
    <location>
        <begin position="7"/>
        <end position="22"/>
    </location>
</feature>
<dbReference type="EMBL" id="BK015472">
    <property type="protein sequence ID" value="DAE08682.1"/>
    <property type="molecule type" value="Genomic_DNA"/>
</dbReference>
<feature type="transmembrane region" description="Helical" evidence="1">
    <location>
        <begin position="85"/>
        <end position="106"/>
    </location>
</feature>
<sequence length="114" mass="13365">MKNKDIIFLQVIIPLALLIFWPDKFYPISVTIAFLLNHTMALYTLENSTNDRMKSISVGIDALFTIITQIIYIVSGYHYFQEFSILAILIHVIFMMMNAIIFNFIFGSYMNRRK</sequence>
<proteinExistence type="predicted"/>
<feature type="transmembrane region" description="Helical" evidence="1">
    <location>
        <begin position="58"/>
        <end position="79"/>
    </location>
</feature>
<evidence type="ECO:0000313" key="2">
    <source>
        <dbReference type="EMBL" id="DAE08682.1"/>
    </source>
</evidence>
<reference evidence="2" key="1">
    <citation type="journal article" date="2021" name="Proc. Natl. Acad. Sci. U.S.A.">
        <title>A Catalog of Tens of Thousands of Viruses from Human Metagenomes Reveals Hidden Associations with Chronic Diseases.</title>
        <authorList>
            <person name="Tisza M.J."/>
            <person name="Buck C.B."/>
        </authorList>
    </citation>
    <scope>NUCLEOTIDE SEQUENCE</scope>
    <source>
        <strain evidence="2">CtwwN25</strain>
    </source>
</reference>